<organism evidence="2">
    <name type="scientific">Xanthomonas arboricola pv. corylina</name>
    <dbReference type="NCBI Taxonomy" id="487821"/>
    <lineage>
        <taxon>Bacteria</taxon>
        <taxon>Pseudomonadati</taxon>
        <taxon>Pseudomonadota</taxon>
        <taxon>Gammaproteobacteria</taxon>
        <taxon>Lysobacterales</taxon>
        <taxon>Lysobacteraceae</taxon>
        <taxon>Xanthomonas</taxon>
    </lineage>
</organism>
<evidence type="ECO:0000313" key="1">
    <source>
        <dbReference type="EMBL" id="CAE6750698.1"/>
    </source>
</evidence>
<dbReference type="AlphaFoldDB" id="A0A8D6V0W2"/>
<keyword evidence="4" id="KW-1185">Reference proteome</keyword>
<evidence type="ECO:0000313" key="2">
    <source>
        <dbReference type="EMBL" id="CAE6800460.1"/>
    </source>
</evidence>
<dbReference type="Proteomes" id="UP000835287">
    <property type="component" value="Chromosome"/>
</dbReference>
<reference evidence="3 4" key="1">
    <citation type="submission" date="2021-02" db="EMBL/GenBank/DDBJ databases">
        <authorList>
            <person name="Pothier F. J."/>
        </authorList>
    </citation>
    <scope>NUCLEOTIDE SEQUENCE</scope>
    <source>
        <strain evidence="1 4">301</strain>
        <strain evidence="2 3">CFBP 1159</strain>
    </source>
</reference>
<dbReference type="Proteomes" id="UP000835243">
    <property type="component" value="Chromosome"/>
</dbReference>
<evidence type="ECO:0000313" key="4">
    <source>
        <dbReference type="Proteomes" id="UP000835287"/>
    </source>
</evidence>
<accession>A0A8D6V0W2</accession>
<dbReference type="EMBL" id="HG992341">
    <property type="protein sequence ID" value="CAE6800483.1"/>
    <property type="molecule type" value="Genomic_DNA"/>
</dbReference>
<evidence type="ECO:0000313" key="3">
    <source>
        <dbReference type="Proteomes" id="UP000835243"/>
    </source>
</evidence>
<proteinExistence type="predicted"/>
<dbReference type="EMBL" id="HG992338">
    <property type="protein sequence ID" value="CAE6750698.1"/>
    <property type="molecule type" value="Genomic_DNA"/>
</dbReference>
<name>A0A8D6V0W2_9XANT</name>
<dbReference type="EMBL" id="HG992338">
    <property type="protein sequence ID" value="CAE6750719.1"/>
    <property type="molecule type" value="Genomic_DNA"/>
</dbReference>
<sequence length="279" mass="30825">MRAGEPREEAATGCMSVYPERASDTHRSHTLDGCGRVISRLPRARPRSRRWQCERIGNDSIRDGAIRARNPSARSPARDPLRTSCRTCRFTLAMRRFSHRIGRDLLRAINFSLTESIAMRGFASHPARGGTRIATVLRRRRSHAMPHDSALRRCMRACGHAGGVACAAPITRIVKCTVAQVFPVHTCAVATKRRRFHVCPGIDAVMPRCLDPATYQRYATDIWYCRPAIGRPMNTPPVAAPGTRTLPSVRPSVSVTLLPLAVTSQCSPTCRLAPMSSMS</sequence>
<dbReference type="EMBL" id="HG992341">
    <property type="protein sequence ID" value="CAE6800460.1"/>
    <property type="molecule type" value="Genomic_DNA"/>
</dbReference>
<protein>
    <submittedName>
        <fullName evidence="2">Uncharacterized protein</fullName>
    </submittedName>
</protein>
<gene>
    <name evidence="2" type="ORF">CFBP1159_28710</name>
    <name evidence="1" type="ORF">XAC301_16620</name>
</gene>